<evidence type="ECO:0000256" key="1">
    <source>
        <dbReference type="SAM" id="MobiDB-lite"/>
    </source>
</evidence>
<gene>
    <name evidence="2" type="ORF">LIQ10_14955</name>
</gene>
<name>A0AAJ1AYT7_MEDGN</name>
<dbReference type="EMBL" id="JAJBNC010000028">
    <property type="protein sequence ID" value="MCB5495015.1"/>
    <property type="molecule type" value="Genomic_DNA"/>
</dbReference>
<dbReference type="Proteomes" id="UP001297422">
    <property type="component" value="Unassembled WGS sequence"/>
</dbReference>
<feature type="region of interest" description="Disordered" evidence="1">
    <location>
        <begin position="1"/>
        <end position="29"/>
    </location>
</feature>
<evidence type="ECO:0000313" key="3">
    <source>
        <dbReference type="Proteomes" id="UP001297422"/>
    </source>
</evidence>
<accession>A0AAJ1AYT7</accession>
<feature type="compositionally biased region" description="Basic and acidic residues" evidence="1">
    <location>
        <begin position="1"/>
        <end position="11"/>
    </location>
</feature>
<organism evidence="2 3">
    <name type="scientific">Mediterraneibacter gnavus</name>
    <name type="common">Ruminococcus gnavus</name>
    <dbReference type="NCBI Taxonomy" id="33038"/>
    <lineage>
        <taxon>Bacteria</taxon>
        <taxon>Bacillati</taxon>
        <taxon>Bacillota</taxon>
        <taxon>Clostridia</taxon>
        <taxon>Lachnospirales</taxon>
        <taxon>Lachnospiraceae</taxon>
        <taxon>Mediterraneibacter</taxon>
    </lineage>
</organism>
<reference evidence="2" key="1">
    <citation type="submission" date="2021-10" db="EMBL/GenBank/DDBJ databases">
        <title>Collection of gut derived symbiotic bacterial strains cultured from healthy donors.</title>
        <authorList>
            <person name="Lin H."/>
            <person name="Littmann E."/>
            <person name="Claire K."/>
            <person name="Pamer E."/>
        </authorList>
    </citation>
    <scope>NUCLEOTIDE SEQUENCE</scope>
    <source>
        <strain evidence="2">MSK.23.4</strain>
    </source>
</reference>
<protein>
    <submittedName>
        <fullName evidence="2">Uncharacterized protein</fullName>
    </submittedName>
</protein>
<sequence>MSEAKEFKKGNGEQPENQGAEEEGEGSVEGYGYCTSHKQKCLNDCAFGGPAISHID</sequence>
<dbReference type="RefSeq" id="WP_173879651.1">
    <property type="nucleotide sequence ID" value="NZ_JAAIMT010000029.1"/>
</dbReference>
<dbReference type="AlphaFoldDB" id="A0AAJ1AYT7"/>
<evidence type="ECO:0000313" key="2">
    <source>
        <dbReference type="EMBL" id="MCB5495015.1"/>
    </source>
</evidence>
<proteinExistence type="predicted"/>
<comment type="caution">
    <text evidence="2">The sequence shown here is derived from an EMBL/GenBank/DDBJ whole genome shotgun (WGS) entry which is preliminary data.</text>
</comment>